<dbReference type="Pfam" id="PF08565">
    <property type="entry name" value="CDC37_M"/>
    <property type="match status" value="1"/>
</dbReference>
<evidence type="ECO:0000259" key="8">
    <source>
        <dbReference type="SMART" id="SM01070"/>
    </source>
</evidence>
<evidence type="ECO:0000256" key="4">
    <source>
        <dbReference type="ARBA" id="ARBA00023186"/>
    </source>
</evidence>
<dbReference type="SMART" id="SM01071">
    <property type="entry name" value="CDC37_N"/>
    <property type="match status" value="1"/>
</dbReference>
<dbReference type="GO" id="GO:0031072">
    <property type="term" value="F:heat shock protein binding"/>
    <property type="evidence" value="ECO:0007669"/>
    <property type="project" value="TreeGrafter"/>
</dbReference>
<dbReference type="InterPro" id="IPR013874">
    <property type="entry name" value="Cdc37_Hsp90-bd"/>
</dbReference>
<evidence type="ECO:0000313" key="11">
    <source>
        <dbReference type="Proteomes" id="UP000245783"/>
    </source>
</evidence>
<dbReference type="GO" id="GO:0050821">
    <property type="term" value="P:protein stabilization"/>
    <property type="evidence" value="ECO:0007669"/>
    <property type="project" value="TreeGrafter"/>
</dbReference>
<dbReference type="InterPro" id="IPR013855">
    <property type="entry name" value="Cdc37_N_dom"/>
</dbReference>
<dbReference type="Proteomes" id="UP000245783">
    <property type="component" value="Unassembled WGS sequence"/>
</dbReference>
<gene>
    <name evidence="10" type="ORF">IE81DRAFT_320920</name>
</gene>
<feature type="domain" description="Cdc37 Hsp90 binding" evidence="8">
    <location>
        <begin position="176"/>
        <end position="384"/>
    </location>
</feature>
<dbReference type="InterPro" id="IPR004918">
    <property type="entry name" value="Cdc37"/>
</dbReference>
<dbReference type="SMART" id="SM01069">
    <property type="entry name" value="CDC37_C"/>
    <property type="match status" value="1"/>
</dbReference>
<dbReference type="InterPro" id="IPR013873">
    <property type="entry name" value="Cdc37_C"/>
</dbReference>
<dbReference type="AlphaFoldDB" id="A0A316W5D1"/>
<dbReference type="SMART" id="SM01070">
    <property type="entry name" value="CDC37_M"/>
    <property type="match status" value="1"/>
</dbReference>
<keyword evidence="11" id="KW-1185">Reference proteome</keyword>
<dbReference type="PANTHER" id="PTHR12800:SF4">
    <property type="entry name" value="HSP90 CO-CHAPERONE CDC37"/>
    <property type="match status" value="1"/>
</dbReference>
<keyword evidence="4" id="KW-0143">Chaperone</keyword>
<feature type="domain" description="Cdc37 C-terminal" evidence="7">
    <location>
        <begin position="403"/>
        <end position="498"/>
    </location>
</feature>
<feature type="compositionally biased region" description="Polar residues" evidence="6">
    <location>
        <begin position="189"/>
        <end position="206"/>
    </location>
</feature>
<dbReference type="FunCoup" id="A0A316W5D1">
    <property type="interactions" value="386"/>
</dbReference>
<feature type="compositionally biased region" description="Polar residues" evidence="6">
    <location>
        <begin position="75"/>
        <end position="86"/>
    </location>
</feature>
<protein>
    <recommendedName>
        <fullName evidence="5">Hsp90 chaperone protein kinase-targeting subunit</fullName>
    </recommendedName>
</protein>
<feature type="region of interest" description="Disordered" evidence="6">
    <location>
        <begin position="73"/>
        <end position="105"/>
    </location>
</feature>
<proteinExistence type="inferred from homology"/>
<evidence type="ECO:0000256" key="1">
    <source>
        <dbReference type="ARBA" id="ARBA00004496"/>
    </source>
</evidence>
<feature type="domain" description="Cdc37 N-terminal" evidence="9">
    <location>
        <begin position="2"/>
        <end position="178"/>
    </location>
</feature>
<dbReference type="PANTHER" id="PTHR12800">
    <property type="entry name" value="CDC37-RELATED"/>
    <property type="match status" value="1"/>
</dbReference>
<dbReference type="GO" id="GO:0051087">
    <property type="term" value="F:protein-folding chaperone binding"/>
    <property type="evidence" value="ECO:0007669"/>
    <property type="project" value="TreeGrafter"/>
</dbReference>
<dbReference type="GO" id="GO:0005737">
    <property type="term" value="C:cytoplasm"/>
    <property type="evidence" value="ECO:0007669"/>
    <property type="project" value="UniProtKB-SubCell"/>
</dbReference>
<evidence type="ECO:0000256" key="3">
    <source>
        <dbReference type="ARBA" id="ARBA00022490"/>
    </source>
</evidence>
<sequence>MPLNYAKWDALELSDDSDVEVHPNVDKKSFIKWKQRDIHEKRAQAKADMEGLQKELELNANLDGQLSKVIDDLGSTGSSSYSQLVSRLTGERESSGRASSAPSPEDMVLSLLLQINEESRVKGKSGLELDDALSQAVKDHRAKLAQRTKDAKQELDKLKEDEKRKITSEGIKEGWSSGHVTKAEEAAPSSKTPSQKKTETTYETINSPSSSSVAAPAGKAATEDPDDDAEVPTLSSTMSRFIDLDPPCISSSIPFATASLPPTWNPKKDLSVDAFEKAYAFLRDNRKELIRPGVTDALLVEAFQACMRGDRKRGRRATEKGLMLQYCDKLGKDGVMLFFQRMRGTDGRAAAVYFNDVLSTFARIYTRSQQLAAEQSNTSSSADGAGQEQIQLVAEDPSTIIGFEVPDGPPPDHIELEGEGTEGMDVEKVREFLQKRWDIFAAFTDEMKEALKSKELDKVNKVLGEMPVEEAEELVAKLDEAGILSFSSSEVRDETGKA</sequence>
<dbReference type="InterPro" id="IPR038189">
    <property type="entry name" value="Cdc37_Hsp90-bd_sf"/>
</dbReference>
<dbReference type="RefSeq" id="XP_025372102.1">
    <property type="nucleotide sequence ID" value="XM_025513178.1"/>
</dbReference>
<dbReference type="GO" id="GO:0051082">
    <property type="term" value="F:unfolded protein binding"/>
    <property type="evidence" value="ECO:0007669"/>
    <property type="project" value="TreeGrafter"/>
</dbReference>
<evidence type="ECO:0000256" key="6">
    <source>
        <dbReference type="SAM" id="MobiDB-lite"/>
    </source>
</evidence>
<dbReference type="GO" id="GO:0019901">
    <property type="term" value="F:protein kinase binding"/>
    <property type="evidence" value="ECO:0007669"/>
    <property type="project" value="InterPro"/>
</dbReference>
<dbReference type="OrthoDB" id="440202at2759"/>
<accession>A0A316W5D1</accession>
<comment type="similarity">
    <text evidence="2">Belongs to the CDC37 family.</text>
</comment>
<comment type="subcellular location">
    <subcellularLocation>
        <location evidence="1">Cytoplasm</location>
    </subcellularLocation>
</comment>
<reference evidence="10 11" key="1">
    <citation type="journal article" date="2018" name="Mol. Biol. Evol.">
        <title>Broad Genomic Sampling Reveals a Smut Pathogenic Ancestry of the Fungal Clade Ustilaginomycotina.</title>
        <authorList>
            <person name="Kijpornyongpan T."/>
            <person name="Mondo S.J."/>
            <person name="Barry K."/>
            <person name="Sandor L."/>
            <person name="Lee J."/>
            <person name="Lipzen A."/>
            <person name="Pangilinan J."/>
            <person name="LaButti K."/>
            <person name="Hainaut M."/>
            <person name="Henrissat B."/>
            <person name="Grigoriev I.V."/>
            <person name="Spatafora J.W."/>
            <person name="Aime M.C."/>
        </authorList>
    </citation>
    <scope>NUCLEOTIDE SEQUENCE [LARGE SCALE GENOMIC DNA]</scope>
    <source>
        <strain evidence="10 11">MCA 4658</strain>
    </source>
</reference>
<dbReference type="InParanoid" id="A0A316W5D1"/>
<feature type="region of interest" description="Disordered" evidence="6">
    <location>
        <begin position="144"/>
        <end position="231"/>
    </location>
</feature>
<evidence type="ECO:0000259" key="7">
    <source>
        <dbReference type="SMART" id="SM01069"/>
    </source>
</evidence>
<dbReference type="SUPFAM" id="SSF101391">
    <property type="entry name" value="Hsp90 co-chaperone CDC37"/>
    <property type="match status" value="1"/>
</dbReference>
<dbReference type="EMBL" id="KZ819358">
    <property type="protein sequence ID" value="PWN44942.1"/>
    <property type="molecule type" value="Genomic_DNA"/>
</dbReference>
<dbReference type="Gene3D" id="1.20.58.610">
    <property type="entry name" value="Cdc37, Hsp90 binding domain"/>
    <property type="match status" value="1"/>
</dbReference>
<evidence type="ECO:0000256" key="2">
    <source>
        <dbReference type="ARBA" id="ARBA00006222"/>
    </source>
</evidence>
<dbReference type="Pfam" id="PF03234">
    <property type="entry name" value="CDC37_N"/>
    <property type="match status" value="1"/>
</dbReference>
<dbReference type="GeneID" id="37035048"/>
<dbReference type="GO" id="GO:0006457">
    <property type="term" value="P:protein folding"/>
    <property type="evidence" value="ECO:0007669"/>
    <property type="project" value="TreeGrafter"/>
</dbReference>
<feature type="compositionally biased region" description="Low complexity" evidence="6">
    <location>
        <begin position="207"/>
        <end position="220"/>
    </location>
</feature>
<dbReference type="STRING" id="1522189.A0A316W5D1"/>
<organism evidence="10 11">
    <name type="scientific">Ceraceosorus guamensis</name>
    <dbReference type="NCBI Taxonomy" id="1522189"/>
    <lineage>
        <taxon>Eukaryota</taxon>
        <taxon>Fungi</taxon>
        <taxon>Dikarya</taxon>
        <taxon>Basidiomycota</taxon>
        <taxon>Ustilaginomycotina</taxon>
        <taxon>Exobasidiomycetes</taxon>
        <taxon>Ceraceosorales</taxon>
        <taxon>Ceraceosoraceae</taxon>
        <taxon>Ceraceosorus</taxon>
    </lineage>
</organism>
<dbReference type="Pfam" id="PF08564">
    <property type="entry name" value="CDC37_C"/>
    <property type="match status" value="1"/>
</dbReference>
<evidence type="ECO:0000256" key="5">
    <source>
        <dbReference type="ARBA" id="ARBA00031396"/>
    </source>
</evidence>
<evidence type="ECO:0000313" key="10">
    <source>
        <dbReference type="EMBL" id="PWN44942.1"/>
    </source>
</evidence>
<feature type="compositionally biased region" description="Basic and acidic residues" evidence="6">
    <location>
        <begin position="147"/>
        <end position="172"/>
    </location>
</feature>
<evidence type="ECO:0000259" key="9">
    <source>
        <dbReference type="SMART" id="SM01071"/>
    </source>
</evidence>
<name>A0A316W5D1_9BASI</name>
<keyword evidence="3" id="KW-0963">Cytoplasm</keyword>